<dbReference type="EMBL" id="LFYR01000728">
    <property type="protein sequence ID" value="KMZ70433.1"/>
    <property type="molecule type" value="Genomic_DNA"/>
</dbReference>
<feature type="region of interest" description="Disordered" evidence="5">
    <location>
        <begin position="1"/>
        <end position="32"/>
    </location>
</feature>
<feature type="domain" description="HTH myb-type" evidence="6">
    <location>
        <begin position="34"/>
        <end position="94"/>
    </location>
</feature>
<dbReference type="PROSITE" id="PS51294">
    <property type="entry name" value="HTH_MYB"/>
    <property type="match status" value="1"/>
</dbReference>
<dbReference type="Proteomes" id="UP000036987">
    <property type="component" value="Unassembled WGS sequence"/>
</dbReference>
<keyword evidence="2" id="KW-0238">DNA-binding</keyword>
<protein>
    <submittedName>
        <fullName evidence="7">MYB transcription factor-like</fullName>
    </submittedName>
</protein>
<keyword evidence="3" id="KW-0804">Transcription</keyword>
<dbReference type="AlphaFoldDB" id="A0A0K9PMY6"/>
<comment type="caution">
    <text evidence="7">The sequence shown here is derived from an EMBL/GenBank/DDBJ whole genome shotgun (WGS) entry which is preliminary data.</text>
</comment>
<dbReference type="Gene3D" id="1.10.10.60">
    <property type="entry name" value="Homeodomain-like"/>
    <property type="match status" value="1"/>
</dbReference>
<dbReference type="GO" id="GO:0003700">
    <property type="term" value="F:DNA-binding transcription factor activity"/>
    <property type="evidence" value="ECO:0007669"/>
    <property type="project" value="InterPro"/>
</dbReference>
<dbReference type="PANTHER" id="PTHR31314:SF188">
    <property type="entry name" value="TRANSCRIPTION FACTOR KAN2 ISOFORM X1-RELATED"/>
    <property type="match status" value="1"/>
</dbReference>
<dbReference type="InterPro" id="IPR046955">
    <property type="entry name" value="PHR1-like"/>
</dbReference>
<dbReference type="OrthoDB" id="551907at2759"/>
<keyword evidence="4" id="KW-0539">Nucleus</keyword>
<dbReference type="NCBIfam" id="TIGR01557">
    <property type="entry name" value="myb_SHAQKYF"/>
    <property type="match status" value="1"/>
</dbReference>
<keyword evidence="8" id="KW-1185">Reference proteome</keyword>
<evidence type="ECO:0000256" key="3">
    <source>
        <dbReference type="ARBA" id="ARBA00023163"/>
    </source>
</evidence>
<dbReference type="InterPro" id="IPR009057">
    <property type="entry name" value="Homeodomain-like_sf"/>
</dbReference>
<dbReference type="GO" id="GO:0003677">
    <property type="term" value="F:DNA binding"/>
    <property type="evidence" value="ECO:0007669"/>
    <property type="project" value="UniProtKB-KW"/>
</dbReference>
<evidence type="ECO:0000256" key="4">
    <source>
        <dbReference type="ARBA" id="ARBA00023242"/>
    </source>
</evidence>
<dbReference type="InterPro" id="IPR017930">
    <property type="entry name" value="Myb_dom"/>
</dbReference>
<dbReference type="InterPro" id="IPR006447">
    <property type="entry name" value="Myb_dom_plants"/>
</dbReference>
<evidence type="ECO:0000256" key="1">
    <source>
        <dbReference type="ARBA" id="ARBA00023015"/>
    </source>
</evidence>
<dbReference type="PANTHER" id="PTHR31314">
    <property type="entry name" value="MYB FAMILY TRANSCRIPTION FACTOR PHL7-LIKE"/>
    <property type="match status" value="1"/>
</dbReference>
<evidence type="ECO:0000256" key="5">
    <source>
        <dbReference type="SAM" id="MobiDB-lite"/>
    </source>
</evidence>
<dbReference type="InterPro" id="IPR001005">
    <property type="entry name" value="SANT/Myb"/>
</dbReference>
<evidence type="ECO:0000256" key="2">
    <source>
        <dbReference type="ARBA" id="ARBA00023125"/>
    </source>
</evidence>
<organism evidence="7 8">
    <name type="scientific">Zostera marina</name>
    <name type="common">Eelgrass</name>
    <dbReference type="NCBI Taxonomy" id="29655"/>
    <lineage>
        <taxon>Eukaryota</taxon>
        <taxon>Viridiplantae</taxon>
        <taxon>Streptophyta</taxon>
        <taxon>Embryophyta</taxon>
        <taxon>Tracheophyta</taxon>
        <taxon>Spermatophyta</taxon>
        <taxon>Magnoliopsida</taxon>
        <taxon>Liliopsida</taxon>
        <taxon>Zosteraceae</taxon>
        <taxon>Zostera</taxon>
    </lineage>
</organism>
<gene>
    <name evidence="7" type="ORF">ZOSMA_19G00150</name>
</gene>
<evidence type="ECO:0000259" key="6">
    <source>
        <dbReference type="PROSITE" id="PS51294"/>
    </source>
</evidence>
<proteinExistence type="predicted"/>
<dbReference type="Pfam" id="PF00249">
    <property type="entry name" value="Myb_DNA-binding"/>
    <property type="match status" value="1"/>
</dbReference>
<dbReference type="STRING" id="29655.A0A0K9PMY6"/>
<dbReference type="FunFam" id="1.10.10.60:FF:000002">
    <property type="entry name" value="Myb family transcription factor"/>
    <property type="match status" value="1"/>
</dbReference>
<dbReference type="SUPFAM" id="SSF46689">
    <property type="entry name" value="Homeodomain-like"/>
    <property type="match status" value="1"/>
</dbReference>
<name>A0A0K9PMY6_ZOSMR</name>
<accession>A0A0K9PMY6</accession>
<evidence type="ECO:0000313" key="8">
    <source>
        <dbReference type="Proteomes" id="UP000036987"/>
    </source>
</evidence>
<evidence type="ECO:0000313" key="7">
    <source>
        <dbReference type="EMBL" id="KMZ70433.1"/>
    </source>
</evidence>
<reference evidence="8" key="1">
    <citation type="journal article" date="2016" name="Nature">
        <title>The genome of the seagrass Zostera marina reveals angiosperm adaptation to the sea.</title>
        <authorList>
            <person name="Olsen J.L."/>
            <person name="Rouze P."/>
            <person name="Verhelst B."/>
            <person name="Lin Y.-C."/>
            <person name="Bayer T."/>
            <person name="Collen J."/>
            <person name="Dattolo E."/>
            <person name="De Paoli E."/>
            <person name="Dittami S."/>
            <person name="Maumus F."/>
            <person name="Michel G."/>
            <person name="Kersting A."/>
            <person name="Lauritano C."/>
            <person name="Lohaus R."/>
            <person name="Toepel M."/>
            <person name="Tonon T."/>
            <person name="Vanneste K."/>
            <person name="Amirebrahimi M."/>
            <person name="Brakel J."/>
            <person name="Bostroem C."/>
            <person name="Chovatia M."/>
            <person name="Grimwood J."/>
            <person name="Jenkins J.W."/>
            <person name="Jueterbock A."/>
            <person name="Mraz A."/>
            <person name="Stam W.T."/>
            <person name="Tice H."/>
            <person name="Bornberg-Bauer E."/>
            <person name="Green P.J."/>
            <person name="Pearson G.A."/>
            <person name="Procaccini G."/>
            <person name="Duarte C.M."/>
            <person name="Schmutz J."/>
            <person name="Reusch T.B.H."/>
            <person name="Van de Peer Y."/>
        </authorList>
    </citation>
    <scope>NUCLEOTIDE SEQUENCE [LARGE SCALE GENOMIC DNA]</scope>
    <source>
        <strain evidence="8">cv. Finnish</strain>
    </source>
</reference>
<keyword evidence="1" id="KW-0805">Transcription regulation</keyword>
<feature type="compositionally biased region" description="Basic residues" evidence="5">
    <location>
        <begin position="1"/>
        <end position="12"/>
    </location>
</feature>
<sequence length="108" mass="12555">MEDQKKNKKKKMCKEAREDQSSTGKNGGVRQYIRSKVPRLRWTPDLHRCFVSAIEKLGGQDNATPKLVLQLMEVEGLTISHIKSHLQMYRSTRNDMNRQADQTRDDQP</sequence>